<evidence type="ECO:0000256" key="1">
    <source>
        <dbReference type="SAM" id="MobiDB-lite"/>
    </source>
</evidence>
<feature type="compositionally biased region" description="Basic and acidic residues" evidence="1">
    <location>
        <begin position="20"/>
        <end position="34"/>
    </location>
</feature>
<accession>A0A1Y2FLR2</accession>
<dbReference type="AlphaFoldDB" id="A0A1Y2FLR2"/>
<protein>
    <submittedName>
        <fullName evidence="2">Uncharacterized protein</fullName>
    </submittedName>
</protein>
<proteinExistence type="predicted"/>
<comment type="caution">
    <text evidence="2">The sequence shown here is derived from an EMBL/GenBank/DDBJ whole genome shotgun (WGS) entry which is preliminary data.</text>
</comment>
<evidence type="ECO:0000313" key="3">
    <source>
        <dbReference type="Proteomes" id="UP000193685"/>
    </source>
</evidence>
<evidence type="ECO:0000313" key="2">
    <source>
        <dbReference type="EMBL" id="ORY84931.1"/>
    </source>
</evidence>
<name>A0A1Y2FLR2_PROLT</name>
<dbReference type="RefSeq" id="XP_040726714.1">
    <property type="nucleotide sequence ID" value="XM_040866663.1"/>
</dbReference>
<keyword evidence="3" id="KW-1185">Reference proteome</keyword>
<feature type="region of interest" description="Disordered" evidence="1">
    <location>
        <begin position="19"/>
        <end position="53"/>
    </location>
</feature>
<dbReference type="Proteomes" id="UP000193685">
    <property type="component" value="Unassembled WGS sequence"/>
</dbReference>
<gene>
    <name evidence="2" type="ORF">BCR37DRAFT_254928</name>
</gene>
<sequence length="120" mass="13359">MTCPEKRKTKVYWEATTADASKDDDLSNTHEEANRASSACVDDEDPTAEHSFSSPLKMVTTKLHRKLRVPPSALFTPLTYAVAANFDLGQFDLSRQRRPRLTQCSVKSTKSLVFQGVPKG</sequence>
<dbReference type="GeneID" id="63783262"/>
<organism evidence="2 3">
    <name type="scientific">Protomyces lactucae-debilis</name>
    <dbReference type="NCBI Taxonomy" id="2754530"/>
    <lineage>
        <taxon>Eukaryota</taxon>
        <taxon>Fungi</taxon>
        <taxon>Dikarya</taxon>
        <taxon>Ascomycota</taxon>
        <taxon>Taphrinomycotina</taxon>
        <taxon>Taphrinomycetes</taxon>
        <taxon>Taphrinales</taxon>
        <taxon>Protomycetaceae</taxon>
        <taxon>Protomyces</taxon>
    </lineage>
</organism>
<dbReference type="EMBL" id="MCFI01000005">
    <property type="protein sequence ID" value="ORY84931.1"/>
    <property type="molecule type" value="Genomic_DNA"/>
</dbReference>
<reference evidence="2 3" key="1">
    <citation type="submission" date="2016-07" db="EMBL/GenBank/DDBJ databases">
        <title>Pervasive Adenine N6-methylation of Active Genes in Fungi.</title>
        <authorList>
            <consortium name="DOE Joint Genome Institute"/>
            <person name="Mondo S.J."/>
            <person name="Dannebaum R.O."/>
            <person name="Kuo R.C."/>
            <person name="Labutti K."/>
            <person name="Haridas S."/>
            <person name="Kuo A."/>
            <person name="Salamov A."/>
            <person name="Ahrendt S.R."/>
            <person name="Lipzen A."/>
            <person name="Sullivan W."/>
            <person name="Andreopoulos W.B."/>
            <person name="Clum A."/>
            <person name="Lindquist E."/>
            <person name="Daum C."/>
            <person name="Ramamoorthy G.K."/>
            <person name="Gryganskyi A."/>
            <person name="Culley D."/>
            <person name="Magnuson J.K."/>
            <person name="James T.Y."/>
            <person name="O'Malley M.A."/>
            <person name="Stajich J.E."/>
            <person name="Spatafora J.W."/>
            <person name="Visel A."/>
            <person name="Grigoriev I.V."/>
        </authorList>
    </citation>
    <scope>NUCLEOTIDE SEQUENCE [LARGE SCALE GENOMIC DNA]</scope>
    <source>
        <strain evidence="2 3">12-1054</strain>
    </source>
</reference>